<accession>A0A2S9SNZ3</accession>
<dbReference type="Proteomes" id="UP000239065">
    <property type="component" value="Unassembled WGS sequence"/>
</dbReference>
<sequence>MQNNSKNGLKVFVNKNITGALNFENDTYIFNYKDDAKDIVSLTMPIRSASWNSKKLHPIFQMNMPEGALKETIKNHFSKIETMSDINMLKLIGPYMLGRVKFEEIKNVQDNLNLDDILNSSKQNLFDELLLKFAIKSGVSGVQPKLLLKAYDKTTMKFENYIVKSWENNYPNLALNEYFCMKACSYAKLPTPEFYISDDFKMFVMKRFDILENGTYFGFEDMCVLTARGVENKYEGSYEECARVIKDVVSAKHRKEALKIFFKSLIMNHFLKNGDAHLKNYGILYENDFNDSFLAPIYDVITTKIYIKNDIPALKLSDGKLWWKEKTYKNFAKLSCNLTNAEYETILDECNEAIRLTKNEIQEFVKKYPKQKNFLDSLIECWSENL</sequence>
<reference evidence="7 8" key="1">
    <citation type="submission" date="2017-09" db="EMBL/GenBank/DDBJ databases">
        <title>Reassesment of A. cryaerophilus.</title>
        <authorList>
            <person name="Perez-Cataluna A."/>
            <person name="Collado L."/>
            <person name="Salgado O."/>
            <person name="Lefinanco V."/>
            <person name="Figueras M.J."/>
        </authorList>
    </citation>
    <scope>NUCLEOTIDE SEQUENCE [LARGE SCALE GENOMIC DNA]</scope>
    <source>
        <strain evidence="7 8">LMG 9861</strain>
    </source>
</reference>
<organism evidence="7 8">
    <name type="scientific">Aliarcobacter cryaerophilus</name>
    <dbReference type="NCBI Taxonomy" id="28198"/>
    <lineage>
        <taxon>Bacteria</taxon>
        <taxon>Pseudomonadati</taxon>
        <taxon>Campylobacterota</taxon>
        <taxon>Epsilonproteobacteria</taxon>
        <taxon>Campylobacterales</taxon>
        <taxon>Arcobacteraceae</taxon>
        <taxon>Aliarcobacter</taxon>
    </lineage>
</organism>
<keyword evidence="3 7" id="KW-0418">Kinase</keyword>
<keyword evidence="2" id="KW-0808">Transferase</keyword>
<gene>
    <name evidence="7" type="ORF">CJ669_03770</name>
</gene>
<dbReference type="EMBL" id="NXGJ01000003">
    <property type="protein sequence ID" value="PRM88314.1"/>
    <property type="molecule type" value="Genomic_DNA"/>
</dbReference>
<name>A0A2S9SNZ3_9BACT</name>
<comment type="caution">
    <text evidence="7">The sequence shown here is derived from an EMBL/GenBank/DDBJ whole genome shotgun (WGS) entry which is preliminary data.</text>
</comment>
<dbReference type="GO" id="GO:0005829">
    <property type="term" value="C:cytosol"/>
    <property type="evidence" value="ECO:0007669"/>
    <property type="project" value="TreeGrafter"/>
</dbReference>
<dbReference type="PANTHER" id="PTHR37419:SF1">
    <property type="entry name" value="SERINE_THREONINE-PROTEIN KINASE TOXIN HIPA"/>
    <property type="match status" value="1"/>
</dbReference>
<keyword evidence="4" id="KW-0175">Coiled coil</keyword>
<evidence type="ECO:0000259" key="5">
    <source>
        <dbReference type="Pfam" id="PF07804"/>
    </source>
</evidence>
<dbReference type="InterPro" id="IPR017508">
    <property type="entry name" value="HipA_N1"/>
</dbReference>
<dbReference type="GO" id="GO:0004674">
    <property type="term" value="F:protein serine/threonine kinase activity"/>
    <property type="evidence" value="ECO:0007669"/>
    <property type="project" value="TreeGrafter"/>
</dbReference>
<dbReference type="InterPro" id="IPR012893">
    <property type="entry name" value="HipA-like_C"/>
</dbReference>
<dbReference type="NCBIfam" id="TIGR03071">
    <property type="entry name" value="couple_hipA"/>
    <property type="match status" value="1"/>
</dbReference>
<proteinExistence type="inferred from homology"/>
<feature type="domain" description="HipA-like C-terminal" evidence="5">
    <location>
        <begin position="138"/>
        <end position="354"/>
    </location>
</feature>
<dbReference type="Pfam" id="PF07804">
    <property type="entry name" value="HipA_C"/>
    <property type="match status" value="1"/>
</dbReference>
<dbReference type="Gene3D" id="1.10.1070.20">
    <property type="match status" value="1"/>
</dbReference>
<dbReference type="RefSeq" id="WP_105908766.1">
    <property type="nucleotide sequence ID" value="NZ_NXGJ01000003.1"/>
</dbReference>
<protein>
    <submittedName>
        <fullName evidence="7">Phosphatidylinositol kinase</fullName>
    </submittedName>
</protein>
<dbReference type="AlphaFoldDB" id="A0A2S9SNZ3"/>
<evidence type="ECO:0000259" key="6">
    <source>
        <dbReference type="Pfam" id="PF13657"/>
    </source>
</evidence>
<evidence type="ECO:0000256" key="4">
    <source>
        <dbReference type="SAM" id="Coils"/>
    </source>
</evidence>
<dbReference type="InterPro" id="IPR052028">
    <property type="entry name" value="HipA_Ser/Thr_kinase"/>
</dbReference>
<dbReference type="Pfam" id="PF13657">
    <property type="entry name" value="Couple_hipA"/>
    <property type="match status" value="1"/>
</dbReference>
<evidence type="ECO:0000256" key="2">
    <source>
        <dbReference type="ARBA" id="ARBA00022679"/>
    </source>
</evidence>
<feature type="coiled-coil region" evidence="4">
    <location>
        <begin position="340"/>
        <end position="367"/>
    </location>
</feature>
<evidence type="ECO:0000313" key="8">
    <source>
        <dbReference type="Proteomes" id="UP000239065"/>
    </source>
</evidence>
<feature type="domain" description="HipA N-terminal subdomain 1" evidence="6">
    <location>
        <begin position="9"/>
        <end position="102"/>
    </location>
</feature>
<evidence type="ECO:0000256" key="3">
    <source>
        <dbReference type="ARBA" id="ARBA00022777"/>
    </source>
</evidence>
<evidence type="ECO:0000313" key="7">
    <source>
        <dbReference type="EMBL" id="PRM88314.1"/>
    </source>
</evidence>
<comment type="similarity">
    <text evidence="1">Belongs to the HipA Ser/Thr kinase family.</text>
</comment>
<dbReference type="PANTHER" id="PTHR37419">
    <property type="entry name" value="SERINE/THREONINE-PROTEIN KINASE TOXIN HIPA"/>
    <property type="match status" value="1"/>
</dbReference>
<evidence type="ECO:0000256" key="1">
    <source>
        <dbReference type="ARBA" id="ARBA00010164"/>
    </source>
</evidence>